<protein>
    <recommendedName>
        <fullName evidence="7">GH10 domain-containing protein</fullName>
    </recommendedName>
</protein>
<dbReference type="PROSITE" id="PS51760">
    <property type="entry name" value="GH10_2"/>
    <property type="match status" value="1"/>
</dbReference>
<evidence type="ECO:0000256" key="4">
    <source>
        <dbReference type="ARBA" id="ARBA00022801"/>
    </source>
</evidence>
<dbReference type="Gene3D" id="2.60.120.260">
    <property type="entry name" value="Galactose-binding domain-like"/>
    <property type="match status" value="3"/>
</dbReference>
<dbReference type="InterPro" id="IPR017853">
    <property type="entry name" value="GH"/>
</dbReference>
<evidence type="ECO:0000313" key="9">
    <source>
        <dbReference type="Proteomes" id="UP000235145"/>
    </source>
</evidence>
<keyword evidence="2" id="KW-0858">Xylan degradation</keyword>
<organism evidence="8 9">
    <name type="scientific">Lactuca sativa</name>
    <name type="common">Garden lettuce</name>
    <dbReference type="NCBI Taxonomy" id="4236"/>
    <lineage>
        <taxon>Eukaryota</taxon>
        <taxon>Viridiplantae</taxon>
        <taxon>Streptophyta</taxon>
        <taxon>Embryophyta</taxon>
        <taxon>Tracheophyta</taxon>
        <taxon>Spermatophyta</taxon>
        <taxon>Magnoliopsida</taxon>
        <taxon>eudicotyledons</taxon>
        <taxon>Gunneridae</taxon>
        <taxon>Pentapetalae</taxon>
        <taxon>asterids</taxon>
        <taxon>campanulids</taxon>
        <taxon>Asterales</taxon>
        <taxon>Asteraceae</taxon>
        <taxon>Cichorioideae</taxon>
        <taxon>Cichorieae</taxon>
        <taxon>Lactucinae</taxon>
        <taxon>Lactuca</taxon>
    </lineage>
</organism>
<dbReference type="SUPFAM" id="SSF49785">
    <property type="entry name" value="Galactose-binding domain-like"/>
    <property type="match status" value="3"/>
</dbReference>
<keyword evidence="5" id="KW-0119">Carbohydrate metabolism</keyword>
<dbReference type="FunFam" id="3.20.20.80:FF:000104">
    <property type="entry name" value="Endo-1,4-beta-xylanase A"/>
    <property type="match status" value="1"/>
</dbReference>
<dbReference type="AlphaFoldDB" id="A0A9R1V3C7"/>
<sequence length="917" mass="102873">MGKKSGGWLTLLKDHTKLHRSQKSKDWNMASSSVTSTNIIQNHDFSNGLHSWYTNSCDGVVVEKQSTRYAVIANRKETWQGLEQDITTRISPGLTYTLIAHVGVSAEHPHLHLHLHGHADVIATLKLEYHGSETKYMQITRTSVSKERWEKLEGTFVLPEKPDRVVLYLEGPAPGVNILIKSLVVTCATSHGIVEGCNVVEDENIILNPNFEDGVNNWSGRGCTIARHDSMGKIVPKFGKFFASTTQRTQNWNGIQQDISGRVKRKLAYSVIATVRIFGNNVTSADVRATLWVQTPDSREQYIGIATAQATDKEWMQLEGKFLLNGSASKVVVYLEGPPPGVDILLNGMVVKHAEKIPPSPPPYIENVDYGVNIITNSDLREGTNGWFPLGNCALGVTTGSPHVLPPTARDTLGPHEPLSGHGIHATNRTQTWMGPAQMITDKIKLFVTYQVSAWVRLGHGSSGSHNVNVALGVDNQWVNGGQVEVNDDRWHEISGSFRIEKEFGKIMVYVQGPAPGISFMLAGFQIFPVDRKARFKQLKQQTDKIRKQDVTLKFSNLDESNMQGKMVIIKQIQNSFPIGSCISRSNIDNEDFVSFFLKHFNWAVFGNELKWYWTESQQGNFNYRDADDLLEFCNRNNIPVRGHCIFWEVEDTVQNWVKNLSKSDLAIAVNNRLTGLLNRYKGKFKHYDVNNEMLHGSFYRDRLGNEIRPNMFKIANKLDPSSVLFVNDYHVEDGCDTRSSPEKYIDQIFDLQEHGAPVGGIGVQGHIDSPVGSIVGSNLDKLGLTGLPIWFTELDVSSVNEHVRADDLEVMMWEAFGNPGVEGIVFWGFWELFMSRENSHLVNAEGEVNEAGKRFIEVKKEWLSHAHGFIDEENEFRFRGFEGTYEVEIVGICEKIVKTFVVEKSGSEVVVVSIGL</sequence>
<reference evidence="8 9" key="1">
    <citation type="journal article" date="2017" name="Nat. Commun.">
        <title>Genome assembly with in vitro proximity ligation data and whole-genome triplication in lettuce.</title>
        <authorList>
            <person name="Reyes-Chin-Wo S."/>
            <person name="Wang Z."/>
            <person name="Yang X."/>
            <person name="Kozik A."/>
            <person name="Arikit S."/>
            <person name="Song C."/>
            <person name="Xia L."/>
            <person name="Froenicke L."/>
            <person name="Lavelle D.O."/>
            <person name="Truco M.J."/>
            <person name="Xia R."/>
            <person name="Zhu S."/>
            <person name="Xu C."/>
            <person name="Xu H."/>
            <person name="Xu X."/>
            <person name="Cox K."/>
            <person name="Korf I."/>
            <person name="Meyers B.C."/>
            <person name="Michelmore R.W."/>
        </authorList>
    </citation>
    <scope>NUCLEOTIDE SEQUENCE [LARGE SCALE GENOMIC DNA]</scope>
    <source>
        <strain evidence="9">cv. Salinas</strain>
        <tissue evidence="8">Seedlings</tissue>
    </source>
</reference>
<dbReference type="GO" id="GO:0045493">
    <property type="term" value="P:xylan catabolic process"/>
    <property type="evidence" value="ECO:0000318"/>
    <property type="project" value="GO_Central"/>
</dbReference>
<accession>A0A9R1V3C7</accession>
<keyword evidence="3" id="KW-0677">Repeat</keyword>
<feature type="domain" description="GH10" evidence="7">
    <location>
        <begin position="564"/>
        <end position="859"/>
    </location>
</feature>
<evidence type="ECO:0000256" key="6">
    <source>
        <dbReference type="ARBA" id="ARBA00023326"/>
    </source>
</evidence>
<evidence type="ECO:0000256" key="5">
    <source>
        <dbReference type="ARBA" id="ARBA00023277"/>
    </source>
</evidence>
<evidence type="ECO:0000256" key="2">
    <source>
        <dbReference type="ARBA" id="ARBA00022651"/>
    </source>
</evidence>
<dbReference type="InterPro" id="IPR008979">
    <property type="entry name" value="Galactose-bd-like_sf"/>
</dbReference>
<name>A0A9R1V3C7_LACSA</name>
<dbReference type="PANTHER" id="PTHR31490">
    <property type="entry name" value="GLYCOSYL HYDROLASE"/>
    <property type="match status" value="1"/>
</dbReference>
<gene>
    <name evidence="8" type="ORF">LSAT_V11C600338830</name>
</gene>
<dbReference type="InterPro" id="IPR003305">
    <property type="entry name" value="CenC_carb-bd"/>
</dbReference>
<dbReference type="InterPro" id="IPR001000">
    <property type="entry name" value="GH10_dom"/>
</dbReference>
<dbReference type="Gene3D" id="3.20.20.80">
    <property type="entry name" value="Glycosidases"/>
    <property type="match status" value="1"/>
</dbReference>
<dbReference type="OrthoDB" id="3055998at2759"/>
<evidence type="ECO:0000256" key="1">
    <source>
        <dbReference type="ARBA" id="ARBA00007495"/>
    </source>
</evidence>
<dbReference type="SMART" id="SM00633">
    <property type="entry name" value="Glyco_10"/>
    <property type="match status" value="1"/>
</dbReference>
<dbReference type="InterPro" id="IPR044846">
    <property type="entry name" value="GH10"/>
</dbReference>
<dbReference type="Pfam" id="PF00331">
    <property type="entry name" value="Glyco_hydro_10"/>
    <property type="match status" value="1"/>
</dbReference>
<keyword evidence="9" id="KW-1185">Reference proteome</keyword>
<dbReference type="GO" id="GO:0031176">
    <property type="term" value="F:endo-1,4-beta-xylanase activity"/>
    <property type="evidence" value="ECO:0000318"/>
    <property type="project" value="GO_Central"/>
</dbReference>
<dbReference type="SUPFAM" id="SSF51445">
    <property type="entry name" value="(Trans)glycosidases"/>
    <property type="match status" value="1"/>
</dbReference>
<comment type="caution">
    <text evidence="8">The sequence shown here is derived from an EMBL/GenBank/DDBJ whole genome shotgun (WGS) entry which is preliminary data.</text>
</comment>
<proteinExistence type="inferred from homology"/>
<dbReference type="EMBL" id="NBSK02000006">
    <property type="protein sequence ID" value="KAJ0199372.1"/>
    <property type="molecule type" value="Genomic_DNA"/>
</dbReference>
<evidence type="ECO:0000256" key="3">
    <source>
        <dbReference type="ARBA" id="ARBA00022737"/>
    </source>
</evidence>
<keyword evidence="6" id="KW-0624">Polysaccharide degradation</keyword>
<dbReference type="PANTHER" id="PTHR31490:SF62">
    <property type="entry name" value="ENDO-1,4-BETA-XYLANASE"/>
    <property type="match status" value="1"/>
</dbReference>
<dbReference type="FunFam" id="2.60.120.260:FF:000103">
    <property type="entry name" value="Glycosyl hydrolase family 10 protein"/>
    <property type="match status" value="1"/>
</dbReference>
<keyword evidence="4" id="KW-0378">Hydrolase</keyword>
<comment type="similarity">
    <text evidence="1">Belongs to the glycosyl hydrolase 10 (cellulase F) family.</text>
</comment>
<evidence type="ECO:0000313" key="8">
    <source>
        <dbReference type="EMBL" id="KAJ0199372.1"/>
    </source>
</evidence>
<dbReference type="Proteomes" id="UP000235145">
    <property type="component" value="Unassembled WGS sequence"/>
</dbReference>
<evidence type="ECO:0000259" key="7">
    <source>
        <dbReference type="PROSITE" id="PS51760"/>
    </source>
</evidence>
<dbReference type="Pfam" id="PF02018">
    <property type="entry name" value="CBM_4_9"/>
    <property type="match status" value="3"/>
</dbReference>